<dbReference type="InterPro" id="IPR039551">
    <property type="entry name" value="Cho/carn_acyl_trans"/>
</dbReference>
<dbReference type="Gene3D" id="3.30.559.10">
    <property type="entry name" value="Chloramphenicol acetyltransferase-like domain"/>
    <property type="match status" value="1"/>
</dbReference>
<accession>A0A0L0W5Q2</accession>
<keyword evidence="2" id="KW-0808">Transferase</keyword>
<keyword evidence="3" id="KW-0012">Acyltransferase</keyword>
<dbReference type="Gene3D" id="3.30.559.70">
    <property type="entry name" value="Choline/Carnitine o-acyltransferase, domain 2"/>
    <property type="match status" value="1"/>
</dbReference>
<dbReference type="GO" id="GO:0009437">
    <property type="term" value="P:carnitine metabolic process"/>
    <property type="evidence" value="ECO:0007669"/>
    <property type="project" value="TreeGrafter"/>
</dbReference>
<dbReference type="Proteomes" id="UP000054564">
    <property type="component" value="Unassembled WGS sequence"/>
</dbReference>
<dbReference type="InterPro" id="IPR042231">
    <property type="entry name" value="Cho/carn_acyl_trans_2"/>
</dbReference>
<dbReference type="GO" id="GO:0005739">
    <property type="term" value="C:mitochondrion"/>
    <property type="evidence" value="ECO:0007669"/>
    <property type="project" value="TreeGrafter"/>
</dbReference>
<dbReference type="PANTHER" id="PTHR22589">
    <property type="entry name" value="CARNITINE O-ACYLTRANSFERASE"/>
    <property type="match status" value="1"/>
</dbReference>
<evidence type="ECO:0000259" key="4">
    <source>
        <dbReference type="Pfam" id="PF00755"/>
    </source>
</evidence>
<evidence type="ECO:0000256" key="2">
    <source>
        <dbReference type="ARBA" id="ARBA00022679"/>
    </source>
</evidence>
<dbReference type="InterPro" id="IPR000542">
    <property type="entry name" value="Carn_acyl_trans"/>
</dbReference>
<protein>
    <recommendedName>
        <fullName evidence="4">Choline/carnitine acyltransferase domain-containing protein</fullName>
    </recommendedName>
</protein>
<comment type="similarity">
    <text evidence="1">Belongs to the carnitine/choline acetyltransferase family.</text>
</comment>
<dbReference type="InterPro" id="IPR023213">
    <property type="entry name" value="CAT-like_dom_sf"/>
</dbReference>
<evidence type="ECO:0000313" key="5">
    <source>
        <dbReference type="EMBL" id="KNF06859.1"/>
    </source>
</evidence>
<reference evidence="6" key="1">
    <citation type="submission" date="2014-03" db="EMBL/GenBank/DDBJ databases">
        <title>The Genome Sequence of Puccinia striiformis f. sp. tritici PST-78.</title>
        <authorList>
            <consortium name="The Broad Institute Genome Sequencing Platform"/>
            <person name="Cuomo C."/>
            <person name="Hulbert S."/>
            <person name="Chen X."/>
            <person name="Walker B."/>
            <person name="Young S.K."/>
            <person name="Zeng Q."/>
            <person name="Gargeya S."/>
            <person name="Fitzgerald M."/>
            <person name="Haas B."/>
            <person name="Abouelleil A."/>
            <person name="Alvarado L."/>
            <person name="Arachchi H.M."/>
            <person name="Berlin A.M."/>
            <person name="Chapman S.B."/>
            <person name="Goldberg J."/>
            <person name="Griggs A."/>
            <person name="Gujja S."/>
            <person name="Hansen M."/>
            <person name="Howarth C."/>
            <person name="Imamovic A."/>
            <person name="Larimer J."/>
            <person name="McCowan C."/>
            <person name="Montmayeur A."/>
            <person name="Murphy C."/>
            <person name="Neiman D."/>
            <person name="Pearson M."/>
            <person name="Priest M."/>
            <person name="Roberts A."/>
            <person name="Saif S."/>
            <person name="Shea T."/>
            <person name="Sisk P."/>
            <person name="Sykes S."/>
            <person name="Wortman J."/>
            <person name="Nusbaum C."/>
            <person name="Birren B."/>
        </authorList>
    </citation>
    <scope>NUCLEOTIDE SEQUENCE [LARGE SCALE GENOMIC DNA]</scope>
    <source>
        <strain evidence="6">race PST-78</strain>
    </source>
</reference>
<organism evidence="5 6">
    <name type="scientific">Puccinia striiformis f. sp. tritici PST-78</name>
    <dbReference type="NCBI Taxonomy" id="1165861"/>
    <lineage>
        <taxon>Eukaryota</taxon>
        <taxon>Fungi</taxon>
        <taxon>Dikarya</taxon>
        <taxon>Basidiomycota</taxon>
        <taxon>Pucciniomycotina</taxon>
        <taxon>Pucciniomycetes</taxon>
        <taxon>Pucciniales</taxon>
        <taxon>Pucciniaceae</taxon>
        <taxon>Puccinia</taxon>
    </lineage>
</organism>
<dbReference type="EMBL" id="AJIL01000002">
    <property type="protein sequence ID" value="KNF06859.1"/>
    <property type="molecule type" value="Genomic_DNA"/>
</dbReference>
<dbReference type="PANTHER" id="PTHR22589:SF29">
    <property type="entry name" value="MITOCHONDRIAL CARNITINE O-ACETYLTRANSFERASE-RELATED"/>
    <property type="match status" value="1"/>
</dbReference>
<feature type="domain" description="Choline/carnitine acyltransferase" evidence="4">
    <location>
        <begin position="15"/>
        <end position="98"/>
    </location>
</feature>
<sequence length="99" mass="11518">MVDSDNANGQVLPRLPIPSLEDTCARYIKVLEPLQTPKEHEQTKAVVHRFLKTEGPLLHERLQEYASTRASYIEEFWYESYLQHSDSVVLSLNPFFILE</sequence>
<keyword evidence="6" id="KW-1185">Reference proteome</keyword>
<dbReference type="FunFam" id="1.10.275.20:FF:000003">
    <property type="entry name" value="Carnitine acetyl transferase"/>
    <property type="match status" value="1"/>
</dbReference>
<evidence type="ECO:0000256" key="1">
    <source>
        <dbReference type="ARBA" id="ARBA00005232"/>
    </source>
</evidence>
<evidence type="ECO:0000256" key="3">
    <source>
        <dbReference type="ARBA" id="ARBA00023315"/>
    </source>
</evidence>
<gene>
    <name evidence="5" type="ORF">PSTG_00175</name>
</gene>
<proteinExistence type="inferred from homology"/>
<dbReference type="SUPFAM" id="SSF52777">
    <property type="entry name" value="CoA-dependent acyltransferases"/>
    <property type="match status" value="1"/>
</dbReference>
<name>A0A0L0W5Q2_9BASI</name>
<evidence type="ECO:0000313" key="6">
    <source>
        <dbReference type="Proteomes" id="UP000054564"/>
    </source>
</evidence>
<dbReference type="GO" id="GO:0004092">
    <property type="term" value="F:carnitine O-acetyltransferase activity"/>
    <property type="evidence" value="ECO:0007669"/>
    <property type="project" value="TreeGrafter"/>
</dbReference>
<dbReference type="AlphaFoldDB" id="A0A0L0W5Q2"/>
<dbReference type="STRING" id="1165861.A0A0L0W5Q2"/>
<comment type="caution">
    <text evidence="5">The sequence shown here is derived from an EMBL/GenBank/DDBJ whole genome shotgun (WGS) entry which is preliminary data.</text>
</comment>
<dbReference type="Pfam" id="PF00755">
    <property type="entry name" value="Carn_acyltransf"/>
    <property type="match status" value="1"/>
</dbReference>